<name>A0A382Z041_9ZZZZ</name>
<reference evidence="5" key="1">
    <citation type="submission" date="2018-05" db="EMBL/GenBank/DDBJ databases">
        <authorList>
            <person name="Lanie J.A."/>
            <person name="Ng W.-L."/>
            <person name="Kazmierczak K.M."/>
            <person name="Andrzejewski T.M."/>
            <person name="Davidsen T.M."/>
            <person name="Wayne K.J."/>
            <person name="Tettelin H."/>
            <person name="Glass J.I."/>
            <person name="Rusch D."/>
            <person name="Podicherti R."/>
            <person name="Tsui H.-C.T."/>
            <person name="Winkler M.E."/>
        </authorList>
    </citation>
    <scope>NUCLEOTIDE SEQUENCE</scope>
</reference>
<evidence type="ECO:0000256" key="3">
    <source>
        <dbReference type="ARBA" id="ARBA00022679"/>
    </source>
</evidence>
<dbReference type="GO" id="GO:0006488">
    <property type="term" value="P:dolichol-linked oligosaccharide biosynthetic process"/>
    <property type="evidence" value="ECO:0007669"/>
    <property type="project" value="TreeGrafter"/>
</dbReference>
<organism evidence="5">
    <name type="scientific">marine metagenome</name>
    <dbReference type="NCBI Taxonomy" id="408172"/>
    <lineage>
        <taxon>unclassified sequences</taxon>
        <taxon>metagenomes</taxon>
        <taxon>ecological metagenomes</taxon>
    </lineage>
</organism>
<feature type="domain" description="Glycosyltransferase 2-like" evidence="4">
    <location>
        <begin position="6"/>
        <end position="161"/>
    </location>
</feature>
<dbReference type="PANTHER" id="PTHR43398:SF1">
    <property type="entry name" value="DOLICHOL-PHOSPHATE MANNOSYLTRANSFERASE SUBUNIT 1"/>
    <property type="match status" value="1"/>
</dbReference>
<evidence type="ECO:0000256" key="1">
    <source>
        <dbReference type="ARBA" id="ARBA00006739"/>
    </source>
</evidence>
<keyword evidence="3" id="KW-0808">Transferase</keyword>
<evidence type="ECO:0000259" key="4">
    <source>
        <dbReference type="Pfam" id="PF00535"/>
    </source>
</evidence>
<dbReference type="InterPro" id="IPR039528">
    <property type="entry name" value="DPM1-like"/>
</dbReference>
<keyword evidence="2" id="KW-0328">Glycosyltransferase</keyword>
<accession>A0A382Z041</accession>
<dbReference type="EMBL" id="UINC01179955">
    <property type="protein sequence ID" value="SVD88897.1"/>
    <property type="molecule type" value="Genomic_DNA"/>
</dbReference>
<dbReference type="InterPro" id="IPR001173">
    <property type="entry name" value="Glyco_trans_2-like"/>
</dbReference>
<dbReference type="GO" id="GO:0016020">
    <property type="term" value="C:membrane"/>
    <property type="evidence" value="ECO:0007669"/>
    <property type="project" value="GOC"/>
</dbReference>
<dbReference type="PANTHER" id="PTHR43398">
    <property type="entry name" value="DOLICHOL-PHOSPHATE MANNOSYLTRANSFERASE SUBUNIT 1"/>
    <property type="match status" value="1"/>
</dbReference>
<comment type="similarity">
    <text evidence="1">Belongs to the glycosyltransferase 2 family.</text>
</comment>
<dbReference type="AlphaFoldDB" id="A0A382Z041"/>
<protein>
    <recommendedName>
        <fullName evidence="4">Glycosyltransferase 2-like domain-containing protein</fullName>
    </recommendedName>
</protein>
<dbReference type="GO" id="GO:0006506">
    <property type="term" value="P:GPI anchor biosynthetic process"/>
    <property type="evidence" value="ECO:0007669"/>
    <property type="project" value="TreeGrafter"/>
</dbReference>
<gene>
    <name evidence="5" type="ORF">METZ01_LOCUS441751</name>
</gene>
<dbReference type="GO" id="GO:0035269">
    <property type="term" value="P:protein O-linked glycosylation via mannose"/>
    <property type="evidence" value="ECO:0007669"/>
    <property type="project" value="TreeGrafter"/>
</dbReference>
<dbReference type="SUPFAM" id="SSF53448">
    <property type="entry name" value="Nucleotide-diphospho-sugar transferases"/>
    <property type="match status" value="1"/>
</dbReference>
<dbReference type="InterPro" id="IPR029044">
    <property type="entry name" value="Nucleotide-diphossugar_trans"/>
</dbReference>
<dbReference type="Pfam" id="PF00535">
    <property type="entry name" value="Glycos_transf_2"/>
    <property type="match status" value="1"/>
</dbReference>
<dbReference type="GO" id="GO:0004582">
    <property type="term" value="F:dolichyl-phosphate beta-D-mannosyltransferase activity"/>
    <property type="evidence" value="ECO:0007669"/>
    <property type="project" value="InterPro"/>
</dbReference>
<sequence>MQDLTLIIPTKKEVESLPIFLKEIENYNCKKLIVLEKEDIETKKILEKFNDINILEQKSNGYGNALIEGINNTETDFCCIINADASMDPKYLEEMRKLCENKDLIFASRYQKPGGGSDDDDFVTIIGNAVFTFLGNFLFKLKISDILYTYILGRTSSFKKLYLKNYDFRICVEIPIKAKILNMEYSCTPSYERERMGGKKKVNAIKDGLLILSEIVKYFLKGKK</sequence>
<proteinExistence type="inferred from homology"/>
<evidence type="ECO:0000313" key="5">
    <source>
        <dbReference type="EMBL" id="SVD88897.1"/>
    </source>
</evidence>
<evidence type="ECO:0000256" key="2">
    <source>
        <dbReference type="ARBA" id="ARBA00022676"/>
    </source>
</evidence>
<dbReference type="Gene3D" id="3.90.550.10">
    <property type="entry name" value="Spore Coat Polysaccharide Biosynthesis Protein SpsA, Chain A"/>
    <property type="match status" value="1"/>
</dbReference>